<dbReference type="AlphaFoldDB" id="A0A7W5JVL4"/>
<comment type="caution">
    <text evidence="10">The sequence shown here is derived from an EMBL/GenBank/DDBJ whole genome shotgun (WGS) entry which is preliminary data.</text>
</comment>
<comment type="similarity">
    <text evidence="1">Belongs to the glycerophosphoryl diester phosphodiesterase family.</text>
</comment>
<keyword evidence="4" id="KW-0319">Glycerol metabolism</keyword>
<comment type="catalytic activity">
    <reaction evidence="6">
        <text>a sn-glycero-3-phosphodiester + H2O = an alcohol + sn-glycerol 3-phosphate + H(+)</text>
        <dbReference type="Rhea" id="RHEA:12969"/>
        <dbReference type="ChEBI" id="CHEBI:15377"/>
        <dbReference type="ChEBI" id="CHEBI:15378"/>
        <dbReference type="ChEBI" id="CHEBI:30879"/>
        <dbReference type="ChEBI" id="CHEBI:57597"/>
        <dbReference type="ChEBI" id="CHEBI:83408"/>
        <dbReference type="EC" id="3.1.4.46"/>
    </reaction>
</comment>
<feature type="chain" id="PRO_5038480286" description="glycerophosphodiester phosphodiesterase" evidence="8">
    <location>
        <begin position="25"/>
        <end position="755"/>
    </location>
</feature>
<feature type="signal peptide" evidence="8">
    <location>
        <begin position="1"/>
        <end position="24"/>
    </location>
</feature>
<dbReference type="GO" id="GO:0006071">
    <property type="term" value="P:glycerol metabolic process"/>
    <property type="evidence" value="ECO:0007669"/>
    <property type="project" value="UniProtKB-KW"/>
</dbReference>
<keyword evidence="3 8" id="KW-0732">Signal</keyword>
<dbReference type="PROSITE" id="PS51704">
    <property type="entry name" value="GP_PDE"/>
    <property type="match status" value="1"/>
</dbReference>
<keyword evidence="11" id="KW-1185">Reference proteome</keyword>
<dbReference type="PANTHER" id="PTHR43620">
    <property type="entry name" value="GLYCEROPHOSPHORYL DIESTER PHOSPHODIESTERASE"/>
    <property type="match status" value="1"/>
</dbReference>
<sequence>MVRARRRVAGLVTTALLAAGLAGAGGVPAAQAAPAEPKSRPSPSRLVKTPTLEARATLSADYQAPGPASGALATPNGAVNGRTGPFPGQVVPGFSGVVANKNGTYWAMPDNGFGTKANSADFLLRVYLVKPSFETSDGGSGAIKVERFISLRDPQKKIRYPIVNGDTKERLLTGADFDIESIVQQPDGTFWVGEEFGPFLLHVDRSGMLLSAPVPFVDGKSPDNPTLAAGETPTIGSSRGFEAMAGSKDGRYLYPILEGAFTADADQRRRVVYEFDTRKARYTKKTWAYETDTDADFVGDAHLVGKNKLVVLERDNFDGPQAVVKRVYTVELNRTENGFARKRLLLDLLKIANPQRIGTKASPGAYGVGSTFSFAFQSTETVVPLSGGRYLFANDNNYPNNSARYPGKPDDTEMIIVGLPKVRTDAPTARLVGHRGASGYRPEHTLASYELAIQQCADYIEPDVVPTKDGKLVARHEPNITETTNVSTHPEFADRKTTKVVDGTSQTGWFTEDFTLAELRTLRAKERLPLVRPGNTAFDGLYPIPTLDEVFDLALHSRTCSGKPVGVAPETKHPTYFASIGLPTDAKVVAELKAHGWTKKSSPVVIQSFETGNLKALAKKTKVPLIQLVDCSGAPYDLKAAGRTTTYADLVTPQGLKGIKRYADQVALCKDVMIPRDADGRLLAPTPVIRDAHRAGLTITGWTFRRENQFLPLQFRSSTVPAEVGDLNGEIETFLDAGMDNFFTDNPDIGQEART</sequence>
<evidence type="ECO:0000313" key="10">
    <source>
        <dbReference type="EMBL" id="MBB3326846.1"/>
    </source>
</evidence>
<protein>
    <recommendedName>
        <fullName evidence="2">glycerophosphodiester phosphodiesterase</fullName>
        <ecNumber evidence="2">3.1.4.46</ecNumber>
    </recommendedName>
</protein>
<dbReference type="GO" id="GO:0008889">
    <property type="term" value="F:glycerophosphodiester phosphodiesterase activity"/>
    <property type="evidence" value="ECO:0007669"/>
    <property type="project" value="UniProtKB-EC"/>
</dbReference>
<evidence type="ECO:0000256" key="8">
    <source>
        <dbReference type="SAM" id="SignalP"/>
    </source>
</evidence>
<dbReference type="InterPro" id="IPR030395">
    <property type="entry name" value="GP_PDE_dom"/>
</dbReference>
<dbReference type="PROSITE" id="PS51318">
    <property type="entry name" value="TAT"/>
    <property type="match status" value="1"/>
</dbReference>
<evidence type="ECO:0000256" key="5">
    <source>
        <dbReference type="ARBA" id="ARBA00022801"/>
    </source>
</evidence>
<feature type="region of interest" description="Disordered" evidence="7">
    <location>
        <begin position="62"/>
        <end position="84"/>
    </location>
</feature>
<evidence type="ECO:0000256" key="7">
    <source>
        <dbReference type="SAM" id="MobiDB-lite"/>
    </source>
</evidence>
<dbReference type="InterPro" id="IPR017946">
    <property type="entry name" value="PLC-like_Pdiesterase_TIM-brl"/>
</dbReference>
<dbReference type="CDD" id="cd08602">
    <property type="entry name" value="GDPD_ScGlpQ1_like"/>
    <property type="match status" value="1"/>
</dbReference>
<dbReference type="Gene3D" id="3.20.20.190">
    <property type="entry name" value="Phosphatidylinositol (PI) phosphodiesterase"/>
    <property type="match status" value="1"/>
</dbReference>
<evidence type="ECO:0000256" key="1">
    <source>
        <dbReference type="ARBA" id="ARBA00007277"/>
    </source>
</evidence>
<dbReference type="GO" id="GO:0042597">
    <property type="term" value="C:periplasmic space"/>
    <property type="evidence" value="ECO:0007669"/>
    <property type="project" value="TreeGrafter"/>
</dbReference>
<dbReference type="EMBL" id="JACHZG010000001">
    <property type="protein sequence ID" value="MBB3326846.1"/>
    <property type="molecule type" value="Genomic_DNA"/>
</dbReference>
<keyword evidence="5 10" id="KW-0378">Hydrolase</keyword>
<gene>
    <name evidence="10" type="ORF">FHX39_001790</name>
</gene>
<organism evidence="10 11">
    <name type="scientific">Microlunatus antarcticus</name>
    <dbReference type="NCBI Taxonomy" id="53388"/>
    <lineage>
        <taxon>Bacteria</taxon>
        <taxon>Bacillati</taxon>
        <taxon>Actinomycetota</taxon>
        <taxon>Actinomycetes</taxon>
        <taxon>Propionibacteriales</taxon>
        <taxon>Propionibacteriaceae</taxon>
        <taxon>Microlunatus</taxon>
    </lineage>
</organism>
<evidence type="ECO:0000259" key="9">
    <source>
        <dbReference type="PROSITE" id="PS51704"/>
    </source>
</evidence>
<evidence type="ECO:0000256" key="2">
    <source>
        <dbReference type="ARBA" id="ARBA00012247"/>
    </source>
</evidence>
<dbReference type="InterPro" id="IPR006311">
    <property type="entry name" value="TAT_signal"/>
</dbReference>
<evidence type="ECO:0000256" key="3">
    <source>
        <dbReference type="ARBA" id="ARBA00022729"/>
    </source>
</evidence>
<dbReference type="InterPro" id="IPR027372">
    <property type="entry name" value="Phytase-like_dom"/>
</dbReference>
<evidence type="ECO:0000313" key="11">
    <source>
        <dbReference type="Proteomes" id="UP000565572"/>
    </source>
</evidence>
<reference evidence="10 11" key="1">
    <citation type="submission" date="2020-08" db="EMBL/GenBank/DDBJ databases">
        <title>Sequencing the genomes of 1000 actinobacteria strains.</title>
        <authorList>
            <person name="Klenk H.-P."/>
        </authorList>
    </citation>
    <scope>NUCLEOTIDE SEQUENCE [LARGE SCALE GENOMIC DNA]</scope>
    <source>
        <strain evidence="10 11">DSM 11053</strain>
    </source>
</reference>
<dbReference type="Pfam" id="PF13449">
    <property type="entry name" value="Phytase-like"/>
    <property type="match status" value="1"/>
</dbReference>
<dbReference type="SUPFAM" id="SSF51695">
    <property type="entry name" value="PLC-like phosphodiesterases"/>
    <property type="match status" value="1"/>
</dbReference>
<evidence type="ECO:0000256" key="4">
    <source>
        <dbReference type="ARBA" id="ARBA00022798"/>
    </source>
</evidence>
<dbReference type="RefSeq" id="WP_198423314.1">
    <property type="nucleotide sequence ID" value="NZ_JACHZG010000001.1"/>
</dbReference>
<dbReference type="Pfam" id="PF03009">
    <property type="entry name" value="GDPD"/>
    <property type="match status" value="1"/>
</dbReference>
<dbReference type="EC" id="3.1.4.46" evidence="2"/>
<feature type="domain" description="GP-PDE" evidence="9">
    <location>
        <begin position="429"/>
        <end position="754"/>
    </location>
</feature>
<proteinExistence type="inferred from homology"/>
<name>A0A7W5JVL4_9ACTN</name>
<accession>A0A7W5JVL4</accession>
<dbReference type="GO" id="GO:0006629">
    <property type="term" value="P:lipid metabolic process"/>
    <property type="evidence" value="ECO:0007669"/>
    <property type="project" value="InterPro"/>
</dbReference>
<evidence type="ECO:0000256" key="6">
    <source>
        <dbReference type="ARBA" id="ARBA00047512"/>
    </source>
</evidence>
<dbReference type="PANTHER" id="PTHR43620:SF7">
    <property type="entry name" value="GLYCEROPHOSPHODIESTER PHOSPHODIESTERASE GDPD5-RELATED"/>
    <property type="match status" value="1"/>
</dbReference>
<dbReference type="Proteomes" id="UP000565572">
    <property type="component" value="Unassembled WGS sequence"/>
</dbReference>